<dbReference type="EMBL" id="LXKA01000095">
    <property type="protein sequence ID" value="OAJ64612.1"/>
    <property type="molecule type" value="Genomic_DNA"/>
</dbReference>
<organism evidence="2 3">
    <name type="scientific">Paraburkholderia ginsengiterrae</name>
    <dbReference type="NCBI Taxonomy" id="1462993"/>
    <lineage>
        <taxon>Bacteria</taxon>
        <taxon>Pseudomonadati</taxon>
        <taxon>Pseudomonadota</taxon>
        <taxon>Betaproteobacteria</taxon>
        <taxon>Burkholderiales</taxon>
        <taxon>Burkholderiaceae</taxon>
        <taxon>Paraburkholderia</taxon>
    </lineage>
</organism>
<sequence length="85" mass="9176">MRWQAARGQREERDVRGGRGEWAAQEGEGGSLGWEAQTKSHDARRAVDGVTSGMSGIVASALEESGGIEHATVRTELHQYAREPG</sequence>
<gene>
    <name evidence="2" type="ORF">A6V37_37875</name>
</gene>
<evidence type="ECO:0000313" key="3">
    <source>
        <dbReference type="Proteomes" id="UP000078116"/>
    </source>
</evidence>
<feature type="region of interest" description="Disordered" evidence="1">
    <location>
        <begin position="1"/>
        <end position="44"/>
    </location>
</feature>
<protein>
    <submittedName>
        <fullName evidence="2">Uncharacterized protein</fullName>
    </submittedName>
</protein>
<comment type="caution">
    <text evidence="2">The sequence shown here is derived from an EMBL/GenBank/DDBJ whole genome shotgun (WGS) entry which is preliminary data.</text>
</comment>
<dbReference type="Proteomes" id="UP000078116">
    <property type="component" value="Unassembled WGS sequence"/>
</dbReference>
<dbReference type="AlphaFoldDB" id="A0A1A9NCB4"/>
<evidence type="ECO:0000313" key="2">
    <source>
        <dbReference type="EMBL" id="OAJ64612.1"/>
    </source>
</evidence>
<reference evidence="2 3" key="1">
    <citation type="submission" date="2016-04" db="EMBL/GenBank/DDBJ databases">
        <title>Reclassification of Paraburkholderia panaciterrae (Farh et al. 2015) Dobritsa &amp; Samadpour 2016 as a later homotypic synonym of Paraburkholderia ginsengiterrae (Farh et al. 2015) Dobritsa &amp; Samadpour 2016.</title>
        <authorList>
            <person name="Dobritsa A.P."/>
            <person name="Kutumbaka K."/>
            <person name="Samadpour M."/>
        </authorList>
    </citation>
    <scope>NUCLEOTIDE SEQUENCE [LARGE SCALE GENOMIC DNA]</scope>
    <source>
        <strain evidence="2 3">DCY85</strain>
    </source>
</reference>
<accession>A0A1A9NCB4</accession>
<name>A0A1A9NCB4_9BURK</name>
<feature type="compositionally biased region" description="Basic and acidic residues" evidence="1">
    <location>
        <begin position="8"/>
        <end position="19"/>
    </location>
</feature>
<evidence type="ECO:0000256" key="1">
    <source>
        <dbReference type="SAM" id="MobiDB-lite"/>
    </source>
</evidence>
<proteinExistence type="predicted"/>